<keyword evidence="2" id="KW-1185">Reference proteome</keyword>
<reference evidence="1 2" key="1">
    <citation type="submission" date="2024-08" db="EMBL/GenBank/DDBJ databases">
        <title>Insights into the chromosomal genome structure of Flemingia macrophylla.</title>
        <authorList>
            <person name="Ding Y."/>
            <person name="Zhao Y."/>
            <person name="Bi W."/>
            <person name="Wu M."/>
            <person name="Zhao G."/>
            <person name="Gong Y."/>
            <person name="Li W."/>
            <person name="Zhang P."/>
        </authorList>
    </citation>
    <scope>NUCLEOTIDE SEQUENCE [LARGE SCALE GENOMIC DNA]</scope>
    <source>
        <strain evidence="1">DYQJB</strain>
        <tissue evidence="1">Leaf</tissue>
    </source>
</reference>
<sequence>MPTTVERLALVDEEDDGLVFQEDRYDEANSDTSLCLDENGVQRWDPELRAELRRGAEVGGARWLREEGRGEHSTTGISCVRIPPTEAVVSINTYGTTIRLEGCENDEVQCESNNMHQCETHTTSDEV</sequence>
<proteinExistence type="predicted"/>
<accession>A0ABD1LDQ5</accession>
<protein>
    <submittedName>
        <fullName evidence="1">Uncharacterized protein</fullName>
    </submittedName>
</protein>
<dbReference type="AlphaFoldDB" id="A0ABD1LDQ5"/>
<organism evidence="1 2">
    <name type="scientific">Flemingia macrophylla</name>
    <dbReference type="NCBI Taxonomy" id="520843"/>
    <lineage>
        <taxon>Eukaryota</taxon>
        <taxon>Viridiplantae</taxon>
        <taxon>Streptophyta</taxon>
        <taxon>Embryophyta</taxon>
        <taxon>Tracheophyta</taxon>
        <taxon>Spermatophyta</taxon>
        <taxon>Magnoliopsida</taxon>
        <taxon>eudicotyledons</taxon>
        <taxon>Gunneridae</taxon>
        <taxon>Pentapetalae</taxon>
        <taxon>rosids</taxon>
        <taxon>fabids</taxon>
        <taxon>Fabales</taxon>
        <taxon>Fabaceae</taxon>
        <taxon>Papilionoideae</taxon>
        <taxon>50 kb inversion clade</taxon>
        <taxon>NPAAA clade</taxon>
        <taxon>indigoferoid/millettioid clade</taxon>
        <taxon>Phaseoleae</taxon>
        <taxon>Flemingia</taxon>
    </lineage>
</organism>
<gene>
    <name evidence="1" type="ORF">Fmac_026035</name>
</gene>
<comment type="caution">
    <text evidence="1">The sequence shown here is derived from an EMBL/GenBank/DDBJ whole genome shotgun (WGS) entry which is preliminary data.</text>
</comment>
<dbReference type="EMBL" id="JBGMDY010000009">
    <property type="protein sequence ID" value="KAL2321656.1"/>
    <property type="molecule type" value="Genomic_DNA"/>
</dbReference>
<evidence type="ECO:0000313" key="1">
    <source>
        <dbReference type="EMBL" id="KAL2321656.1"/>
    </source>
</evidence>
<evidence type="ECO:0000313" key="2">
    <source>
        <dbReference type="Proteomes" id="UP001603857"/>
    </source>
</evidence>
<dbReference type="Proteomes" id="UP001603857">
    <property type="component" value="Unassembled WGS sequence"/>
</dbReference>
<name>A0ABD1LDQ5_9FABA</name>